<dbReference type="AlphaFoldDB" id="A0A4V1C4U9"/>
<protein>
    <submittedName>
        <fullName evidence="4">Uncharacterized protein</fullName>
    </submittedName>
</protein>
<evidence type="ECO:0000313" key="4">
    <source>
        <dbReference type="EMBL" id="QBZ54145.1"/>
    </source>
</evidence>
<keyword evidence="2" id="KW-1133">Transmembrane helix</keyword>
<evidence type="ECO:0000256" key="3">
    <source>
        <dbReference type="SAM" id="SignalP"/>
    </source>
</evidence>
<keyword evidence="2" id="KW-0812">Transmembrane</keyword>
<feature type="signal peptide" evidence="3">
    <location>
        <begin position="1"/>
        <end position="22"/>
    </location>
</feature>
<dbReference type="EMBL" id="CP034204">
    <property type="protein sequence ID" value="QBZ54145.1"/>
    <property type="molecule type" value="Genomic_DNA"/>
</dbReference>
<reference evidence="4 5" key="1">
    <citation type="journal article" date="2019" name="Mol. Biol. Evol.">
        <title>Blast fungal genomes show frequent chromosomal changes, gene gains and losses, and effector gene turnover.</title>
        <authorList>
            <person name="Gomez Luciano L.B."/>
            <person name="Jason Tsai I."/>
            <person name="Chuma I."/>
            <person name="Tosa Y."/>
            <person name="Chen Y.H."/>
            <person name="Li J.Y."/>
            <person name="Li M.Y."/>
            <person name="Jade Lu M.Y."/>
            <person name="Nakayashiki H."/>
            <person name="Li W.H."/>
        </authorList>
    </citation>
    <scope>NUCLEOTIDE SEQUENCE [LARGE SCALE GENOMIC DNA]</scope>
    <source>
        <strain evidence="4">MZ5-1-6</strain>
    </source>
</reference>
<evidence type="ECO:0000256" key="2">
    <source>
        <dbReference type="SAM" id="Phobius"/>
    </source>
</evidence>
<feature type="compositionally biased region" description="Polar residues" evidence="1">
    <location>
        <begin position="226"/>
        <end position="242"/>
    </location>
</feature>
<organism evidence="4 5">
    <name type="scientific">Pyricularia oryzae</name>
    <name type="common">Rice blast fungus</name>
    <name type="synonym">Magnaporthe oryzae</name>
    <dbReference type="NCBI Taxonomy" id="318829"/>
    <lineage>
        <taxon>Eukaryota</taxon>
        <taxon>Fungi</taxon>
        <taxon>Dikarya</taxon>
        <taxon>Ascomycota</taxon>
        <taxon>Pezizomycotina</taxon>
        <taxon>Sordariomycetes</taxon>
        <taxon>Sordariomycetidae</taxon>
        <taxon>Magnaporthales</taxon>
        <taxon>Pyriculariaceae</taxon>
        <taxon>Pyricularia</taxon>
    </lineage>
</organism>
<dbReference type="Proteomes" id="UP000294847">
    <property type="component" value="Chromosome 1"/>
</dbReference>
<proteinExistence type="predicted"/>
<feature type="region of interest" description="Disordered" evidence="1">
    <location>
        <begin position="115"/>
        <end position="253"/>
    </location>
</feature>
<gene>
    <name evidence="4" type="ORF">PoMZ_09839</name>
</gene>
<keyword evidence="3" id="KW-0732">Signal</keyword>
<name>A0A4V1C4U9_PYROR</name>
<evidence type="ECO:0000256" key="1">
    <source>
        <dbReference type="SAM" id="MobiDB-lite"/>
    </source>
</evidence>
<evidence type="ECO:0000313" key="5">
    <source>
        <dbReference type="Proteomes" id="UP000294847"/>
    </source>
</evidence>
<dbReference type="VEuPathDB" id="FungiDB:M_BR32_EuGene_00094421"/>
<keyword evidence="2" id="KW-0472">Membrane</keyword>
<feature type="chain" id="PRO_5043501286" evidence="3">
    <location>
        <begin position="23"/>
        <end position="253"/>
    </location>
</feature>
<accession>A0A4V1C4U9</accession>
<feature type="transmembrane region" description="Helical" evidence="2">
    <location>
        <begin position="76"/>
        <end position="97"/>
    </location>
</feature>
<sequence>MISSRITSVAFMAATIISGITAYPMAQVTNPDAGLAAPPAPDAGISTPTLPASTTATKGIVNPTLMPGTYLETGSIIGIVISVLFLFIAIAVAFVLAHKHTQKITRIALMKKKVKNKARVKASKHKTRRSTNRDNRTRNARSVHDVEAALDAEDQPDAGRGRSRWSANHEMADLPAPSSIVMPGACRTRDGRHSPTGLTELREISPGASAHGEVRNPRMVPIPRGTRSNSVSTTAHSPSSFNNDRKLSHARRG</sequence>
<feature type="compositionally biased region" description="Basic and acidic residues" evidence="1">
    <location>
        <begin position="131"/>
        <end position="147"/>
    </location>
</feature>
<feature type="compositionally biased region" description="Basic residues" evidence="1">
    <location>
        <begin position="115"/>
        <end position="130"/>
    </location>
</feature>